<feature type="signal peptide" evidence="1">
    <location>
        <begin position="1"/>
        <end position="36"/>
    </location>
</feature>
<evidence type="ECO:0000256" key="1">
    <source>
        <dbReference type="SAM" id="SignalP"/>
    </source>
</evidence>
<comment type="caution">
    <text evidence="2">The sequence shown here is derived from an EMBL/GenBank/DDBJ whole genome shotgun (WGS) entry which is preliminary data.</text>
</comment>
<dbReference type="Proteomes" id="UP001157440">
    <property type="component" value="Unassembled WGS sequence"/>
</dbReference>
<keyword evidence="3" id="KW-1185">Reference proteome</keyword>
<reference evidence="3" key="1">
    <citation type="journal article" date="2019" name="Int. J. Syst. Evol. Microbiol.">
        <title>The Global Catalogue of Microorganisms (GCM) 10K type strain sequencing project: providing services to taxonomists for standard genome sequencing and annotation.</title>
        <authorList>
            <consortium name="The Broad Institute Genomics Platform"/>
            <consortium name="The Broad Institute Genome Sequencing Center for Infectious Disease"/>
            <person name="Wu L."/>
            <person name="Ma J."/>
        </authorList>
    </citation>
    <scope>NUCLEOTIDE SEQUENCE [LARGE SCALE GENOMIC DNA]</scope>
    <source>
        <strain evidence="3">NBRC 103632</strain>
    </source>
</reference>
<dbReference type="AlphaFoldDB" id="A0AA37TNY4"/>
<sequence>MEKRRMPRVDGRIARQLTACGLVAAALSGLSRPAGAVEEETVGWWIYAGSIRSTLLTRFIGPEDLTPAGAAIAQAGRGCGLPARFDAGDAFAAPPGDAPVVFGPFLSRPALAASLACIRRYVPTAFVAQSRAPAR</sequence>
<organism evidence="2 3">
    <name type="scientific">Methylobacterium tardum</name>
    <dbReference type="NCBI Taxonomy" id="374432"/>
    <lineage>
        <taxon>Bacteria</taxon>
        <taxon>Pseudomonadati</taxon>
        <taxon>Pseudomonadota</taxon>
        <taxon>Alphaproteobacteria</taxon>
        <taxon>Hyphomicrobiales</taxon>
        <taxon>Methylobacteriaceae</taxon>
        <taxon>Methylobacterium</taxon>
    </lineage>
</organism>
<protein>
    <submittedName>
        <fullName evidence="2">Uncharacterized protein</fullName>
    </submittedName>
</protein>
<name>A0AA37TNY4_9HYPH</name>
<dbReference type="EMBL" id="BSPL01000038">
    <property type="protein sequence ID" value="GLS74543.1"/>
    <property type="molecule type" value="Genomic_DNA"/>
</dbReference>
<evidence type="ECO:0000313" key="3">
    <source>
        <dbReference type="Proteomes" id="UP001157440"/>
    </source>
</evidence>
<gene>
    <name evidence="2" type="ORF">GCM10007890_65610</name>
</gene>
<proteinExistence type="predicted"/>
<keyword evidence="1" id="KW-0732">Signal</keyword>
<accession>A0AA37TNY4</accession>
<evidence type="ECO:0000313" key="2">
    <source>
        <dbReference type="EMBL" id="GLS74543.1"/>
    </source>
</evidence>
<feature type="chain" id="PRO_5041245187" evidence="1">
    <location>
        <begin position="37"/>
        <end position="135"/>
    </location>
</feature>